<gene>
    <name evidence="3" type="ORF">QJ521_06680</name>
</gene>
<dbReference type="PANTHER" id="PTHR40448">
    <property type="entry name" value="TWO-COMPONENT SENSOR HISTIDINE KINASE"/>
    <property type="match status" value="1"/>
</dbReference>
<dbReference type="RefSeq" id="WP_282839672.1">
    <property type="nucleotide sequence ID" value="NZ_JASCXW010000022.1"/>
</dbReference>
<feature type="transmembrane region" description="Helical" evidence="1">
    <location>
        <begin position="165"/>
        <end position="183"/>
    </location>
</feature>
<keyword evidence="1" id="KW-0812">Transmembrane</keyword>
<dbReference type="InterPro" id="IPR036890">
    <property type="entry name" value="HATPase_C_sf"/>
</dbReference>
<proteinExistence type="predicted"/>
<dbReference type="Gene3D" id="3.30.565.10">
    <property type="entry name" value="Histidine kinase-like ATPase, C-terminal domain"/>
    <property type="match status" value="1"/>
</dbReference>
<feature type="transmembrane region" description="Helical" evidence="1">
    <location>
        <begin position="195"/>
        <end position="213"/>
    </location>
</feature>
<name>A0AAW6U5Q5_9MOLU</name>
<keyword evidence="4" id="KW-1185">Reference proteome</keyword>
<sequence length="442" mass="51685">MIEGTAISKILYGILQLTFSVLVIYFLPKRFSKNFTIVSIFIALTIFLLAQVYFETLSDSLWIITIISMYALMFLFIYSTARVSWVQAIYLATQAFIYSQFVAAIEWQIYYYIGTAINYSGLLLIQYIIFIVFTSIFVLIFYVIYKHYHIKGYKPEIKRNNMVTVFAIMIIVFFMSNLSFLNIPSPISSVYPQEIFYIRTLVDLCGVVVILVLQEYQIIIQSQKEITILQTTFQKYYDQYLQSKENIQLANQRYHDIKHLINLIRAENNHEIKNKHLNDFEKELKGYYLQAETGNVVIDTIVTSMRMQCDELRIGLTYAIEGSKLSFMSTMELTSFIGNMFDNAIESSRKVENVENRVINISIHQQHALLIVNMENYYEHPLKYRDGRLITTKEDKLGHGYGIKSIQTIVSKYGGTLRIDTKDNWFILTILFPISDFNYDKK</sequence>
<organism evidence="3 4">
    <name type="scientific">Peloplasma aerotolerans</name>
    <dbReference type="NCBI Taxonomy" id="3044389"/>
    <lineage>
        <taxon>Bacteria</taxon>
        <taxon>Bacillati</taxon>
        <taxon>Mycoplasmatota</taxon>
        <taxon>Mollicutes</taxon>
        <taxon>Acholeplasmatales</taxon>
        <taxon>Acholeplasmataceae</taxon>
        <taxon>Peloplasma</taxon>
    </lineage>
</organism>
<evidence type="ECO:0000256" key="1">
    <source>
        <dbReference type="SAM" id="Phobius"/>
    </source>
</evidence>
<dbReference type="InterPro" id="IPR032834">
    <property type="entry name" value="NatK-like_C"/>
</dbReference>
<feature type="transmembrane region" description="Helical" evidence="1">
    <location>
        <begin position="6"/>
        <end position="27"/>
    </location>
</feature>
<feature type="transmembrane region" description="Helical" evidence="1">
    <location>
        <begin position="125"/>
        <end position="145"/>
    </location>
</feature>
<dbReference type="Pfam" id="PF14501">
    <property type="entry name" value="HATPase_c_5"/>
    <property type="match status" value="1"/>
</dbReference>
<evidence type="ECO:0000259" key="2">
    <source>
        <dbReference type="Pfam" id="PF14501"/>
    </source>
</evidence>
<feature type="domain" description="Sensor histidine kinase NatK-like C-terminal" evidence="2">
    <location>
        <begin position="329"/>
        <end position="433"/>
    </location>
</feature>
<dbReference type="PANTHER" id="PTHR40448:SF1">
    <property type="entry name" value="TWO-COMPONENT SENSOR HISTIDINE KINASE"/>
    <property type="match status" value="1"/>
</dbReference>
<keyword evidence="1" id="KW-0472">Membrane</keyword>
<feature type="transmembrane region" description="Helical" evidence="1">
    <location>
        <begin position="34"/>
        <end position="54"/>
    </location>
</feature>
<keyword evidence="1" id="KW-1133">Transmembrane helix</keyword>
<dbReference type="EMBL" id="JASCXW010000022">
    <property type="protein sequence ID" value="MDI6453242.1"/>
    <property type="molecule type" value="Genomic_DNA"/>
</dbReference>
<dbReference type="Proteomes" id="UP001431532">
    <property type="component" value="Unassembled WGS sequence"/>
</dbReference>
<feature type="transmembrane region" description="Helical" evidence="1">
    <location>
        <begin position="90"/>
        <end position="113"/>
    </location>
</feature>
<reference evidence="3" key="1">
    <citation type="submission" date="2023-05" db="EMBL/GenBank/DDBJ databases">
        <title>Mariniplasma microaerophilum sp. nov., a novel anaerobic mollicute isolated from terrestrial mud volcano, Taman Peninsula, Russia.</title>
        <authorList>
            <person name="Khomyakova M.A."/>
            <person name="Merkel A.Y."/>
            <person name="Slobodkin A.I."/>
        </authorList>
    </citation>
    <scope>NUCLEOTIDE SEQUENCE</scope>
    <source>
        <strain evidence="3">M4Ah</strain>
    </source>
</reference>
<evidence type="ECO:0000313" key="3">
    <source>
        <dbReference type="EMBL" id="MDI6453242.1"/>
    </source>
</evidence>
<accession>A0AAW6U5Q5</accession>
<comment type="caution">
    <text evidence="3">The sequence shown here is derived from an EMBL/GenBank/DDBJ whole genome shotgun (WGS) entry which is preliminary data.</text>
</comment>
<keyword evidence="3" id="KW-0547">Nucleotide-binding</keyword>
<evidence type="ECO:0000313" key="4">
    <source>
        <dbReference type="Proteomes" id="UP001431532"/>
    </source>
</evidence>
<dbReference type="AlphaFoldDB" id="A0AAW6U5Q5"/>
<protein>
    <submittedName>
        <fullName evidence="3">ATP-binding protein</fullName>
    </submittedName>
</protein>
<keyword evidence="3" id="KW-0067">ATP-binding</keyword>
<dbReference type="CDD" id="cd16935">
    <property type="entry name" value="HATPase_AgrC-ComD-like"/>
    <property type="match status" value="1"/>
</dbReference>
<dbReference type="GO" id="GO:0005524">
    <property type="term" value="F:ATP binding"/>
    <property type="evidence" value="ECO:0007669"/>
    <property type="project" value="UniProtKB-KW"/>
</dbReference>
<dbReference type="GO" id="GO:0042802">
    <property type="term" value="F:identical protein binding"/>
    <property type="evidence" value="ECO:0007669"/>
    <property type="project" value="TreeGrafter"/>
</dbReference>
<dbReference type="SUPFAM" id="SSF55874">
    <property type="entry name" value="ATPase domain of HSP90 chaperone/DNA topoisomerase II/histidine kinase"/>
    <property type="match status" value="1"/>
</dbReference>
<feature type="transmembrane region" description="Helical" evidence="1">
    <location>
        <begin position="60"/>
        <end position="78"/>
    </location>
</feature>